<sequence>MAQWFWRRIIKLELADLDSLYNEGAVVNFDWVDCPTNDGLSPIKTSPNQYPHFVHWITPSGHFIWGLICGNQFW</sequence>
<comment type="caution">
    <text evidence="1">The sequence shown here is derived from an EMBL/GenBank/DDBJ whole genome shotgun (WGS) entry which is preliminary data.</text>
</comment>
<organism evidence="1 2">
    <name type="scientific">Rotaria socialis</name>
    <dbReference type="NCBI Taxonomy" id="392032"/>
    <lineage>
        <taxon>Eukaryota</taxon>
        <taxon>Metazoa</taxon>
        <taxon>Spiralia</taxon>
        <taxon>Gnathifera</taxon>
        <taxon>Rotifera</taxon>
        <taxon>Eurotatoria</taxon>
        <taxon>Bdelloidea</taxon>
        <taxon>Philodinida</taxon>
        <taxon>Philodinidae</taxon>
        <taxon>Rotaria</taxon>
    </lineage>
</organism>
<reference evidence="1" key="1">
    <citation type="submission" date="2021-02" db="EMBL/GenBank/DDBJ databases">
        <authorList>
            <person name="Nowell W R."/>
        </authorList>
    </citation>
    <scope>NUCLEOTIDE SEQUENCE</scope>
</reference>
<gene>
    <name evidence="1" type="ORF">QYT958_LOCUS32365</name>
</gene>
<protein>
    <submittedName>
        <fullName evidence="1">Uncharacterized protein</fullName>
    </submittedName>
</protein>
<evidence type="ECO:0000313" key="2">
    <source>
        <dbReference type="Proteomes" id="UP000663848"/>
    </source>
</evidence>
<dbReference type="Proteomes" id="UP000663848">
    <property type="component" value="Unassembled WGS sequence"/>
</dbReference>
<dbReference type="AlphaFoldDB" id="A0A821X337"/>
<name>A0A821X337_9BILA</name>
<accession>A0A821X337</accession>
<evidence type="ECO:0000313" key="1">
    <source>
        <dbReference type="EMBL" id="CAF4935848.1"/>
    </source>
</evidence>
<dbReference type="EMBL" id="CAJOBR010021106">
    <property type="protein sequence ID" value="CAF4935848.1"/>
    <property type="molecule type" value="Genomic_DNA"/>
</dbReference>
<feature type="non-terminal residue" evidence="1">
    <location>
        <position position="1"/>
    </location>
</feature>
<proteinExistence type="predicted"/>